<dbReference type="KEGG" id="pis:Pisl_0682"/>
<reference evidence="1" key="1">
    <citation type="submission" date="2006-12" db="EMBL/GenBank/DDBJ databases">
        <title>Complete sequence of Pyrobaculum islandicum DSM 4184.</title>
        <authorList>
            <person name="Copeland A."/>
            <person name="Lucas S."/>
            <person name="Lapidus A."/>
            <person name="Barry K."/>
            <person name="Detter J.C."/>
            <person name="Glavina del Rio T."/>
            <person name="Dalin E."/>
            <person name="Tice H."/>
            <person name="Pitluck S."/>
            <person name="Meincke L."/>
            <person name="Brettin T."/>
            <person name="Bruce D."/>
            <person name="Han C."/>
            <person name="Tapia R."/>
            <person name="Gilna P."/>
            <person name="Schmutz J."/>
            <person name="Larimer F."/>
            <person name="Land M."/>
            <person name="Hauser L."/>
            <person name="Kyrpides N."/>
            <person name="Mikhailova N."/>
            <person name="Cozen A.E."/>
            <person name="Fitz-Gibbon S.T."/>
            <person name="House C.H."/>
            <person name="Saltikov C."/>
            <person name="Lowe T."/>
            <person name="Richardson P."/>
        </authorList>
    </citation>
    <scope>NUCLEOTIDE SEQUENCE [LARGE SCALE GENOMIC DNA]</scope>
    <source>
        <strain evidence="1">DSM 4184</strain>
    </source>
</reference>
<evidence type="ECO:0000313" key="2">
    <source>
        <dbReference type="Proteomes" id="UP000002595"/>
    </source>
</evidence>
<gene>
    <name evidence="1" type="ordered locus">Pisl_0682</name>
</gene>
<dbReference type="STRING" id="384616.Pisl_0682"/>
<dbReference type="GeneID" id="4616911"/>
<dbReference type="HOGENOM" id="CLU_2695919_0_0_2"/>
<dbReference type="eggNOG" id="arCOG05445">
    <property type="taxonomic scope" value="Archaea"/>
</dbReference>
<dbReference type="Proteomes" id="UP000002595">
    <property type="component" value="Chromosome"/>
</dbReference>
<sequence length="73" mass="8580">MILTVIGNIIDMLLKRQETTTSEDIKALLRRANIQISDSELVKVLMTLEIHKKIYVKKIKKEGREIFQISRRK</sequence>
<organism evidence="1 2">
    <name type="scientific">Pyrobaculum islandicum (strain DSM 4184 / JCM 9189 / GEO3)</name>
    <dbReference type="NCBI Taxonomy" id="384616"/>
    <lineage>
        <taxon>Archaea</taxon>
        <taxon>Thermoproteota</taxon>
        <taxon>Thermoprotei</taxon>
        <taxon>Thermoproteales</taxon>
        <taxon>Thermoproteaceae</taxon>
        <taxon>Pyrobaculum</taxon>
    </lineage>
</organism>
<protein>
    <recommendedName>
        <fullName evidence="3">DNA-binding protein</fullName>
    </recommendedName>
</protein>
<dbReference type="OrthoDB" id="26573at2157"/>
<accession>A1RSC8</accession>
<name>A1RSC8_PYRIL</name>
<evidence type="ECO:0008006" key="3">
    <source>
        <dbReference type="Google" id="ProtNLM"/>
    </source>
</evidence>
<keyword evidence="2" id="KW-1185">Reference proteome</keyword>
<dbReference type="RefSeq" id="WP_011762436.1">
    <property type="nucleotide sequence ID" value="NC_008701.1"/>
</dbReference>
<dbReference type="AlphaFoldDB" id="A1RSC8"/>
<proteinExistence type="predicted"/>
<evidence type="ECO:0000313" key="1">
    <source>
        <dbReference type="EMBL" id="ABL87860.1"/>
    </source>
</evidence>
<dbReference type="EMBL" id="CP000504">
    <property type="protein sequence ID" value="ABL87860.1"/>
    <property type="molecule type" value="Genomic_DNA"/>
</dbReference>